<reference evidence="1 2" key="1">
    <citation type="submission" date="2013-08" db="EMBL/GenBank/DDBJ databases">
        <title>Genome sequencing of Cellulomonas bogoriensis 69B4.</title>
        <authorList>
            <person name="Chen F."/>
            <person name="Li Y."/>
            <person name="Wang G."/>
        </authorList>
    </citation>
    <scope>NUCLEOTIDE SEQUENCE [LARGE SCALE GENOMIC DNA]</scope>
    <source>
        <strain evidence="1 2">69B4</strain>
    </source>
</reference>
<evidence type="ECO:0000313" key="2">
    <source>
        <dbReference type="Proteomes" id="UP000054314"/>
    </source>
</evidence>
<keyword evidence="2" id="KW-1185">Reference proteome</keyword>
<dbReference type="EMBL" id="AXCZ01000100">
    <property type="protein sequence ID" value="KGM12108.1"/>
    <property type="molecule type" value="Genomic_DNA"/>
</dbReference>
<organism evidence="1 2">
    <name type="scientific">Cellulomonas bogoriensis 69B4 = DSM 16987</name>
    <dbReference type="NCBI Taxonomy" id="1386082"/>
    <lineage>
        <taxon>Bacteria</taxon>
        <taxon>Bacillati</taxon>
        <taxon>Actinomycetota</taxon>
        <taxon>Actinomycetes</taxon>
        <taxon>Micrococcales</taxon>
        <taxon>Cellulomonadaceae</taxon>
        <taxon>Cellulomonas</taxon>
    </lineage>
</organism>
<comment type="caution">
    <text evidence="1">The sequence shown here is derived from an EMBL/GenBank/DDBJ whole genome shotgun (WGS) entry which is preliminary data.</text>
</comment>
<proteinExistence type="predicted"/>
<protein>
    <submittedName>
        <fullName evidence="1">Uncharacterized protein</fullName>
    </submittedName>
</protein>
<gene>
    <name evidence="1" type="ORF">N869_00515</name>
</gene>
<evidence type="ECO:0000313" key="1">
    <source>
        <dbReference type="EMBL" id="KGM12108.1"/>
    </source>
</evidence>
<sequence length="85" mass="8771">MGAIMLAAILVTAVRHVVGVPAPFRVARDAVTARGRNLGRGWGDQDAAAVGRARDLTDAPVLAVVSGGSGQARRTTVVVAKCEHR</sequence>
<dbReference type="AlphaFoldDB" id="A0A0A0BUM3"/>
<dbReference type="Proteomes" id="UP000054314">
    <property type="component" value="Unassembled WGS sequence"/>
</dbReference>
<name>A0A0A0BUM3_9CELL</name>
<accession>A0A0A0BUM3</accession>